<keyword evidence="1" id="KW-1133">Transmembrane helix</keyword>
<protein>
    <submittedName>
        <fullName evidence="3">Transposase</fullName>
    </submittedName>
</protein>
<evidence type="ECO:0000313" key="3">
    <source>
        <dbReference type="EMBL" id="BAY99628.1"/>
    </source>
</evidence>
<reference evidence="3 4" key="1">
    <citation type="submission" date="2017-06" db="EMBL/GenBank/DDBJ databases">
        <title>Genome sequencing of cyanobaciteial culture collection at National Institute for Environmental Studies (NIES).</title>
        <authorList>
            <person name="Hirose Y."/>
            <person name="Shimura Y."/>
            <person name="Fujisawa T."/>
            <person name="Nakamura Y."/>
            <person name="Kawachi M."/>
        </authorList>
    </citation>
    <scope>NUCLEOTIDE SEQUENCE [LARGE SCALE GENOMIC DNA]</scope>
    <source>
        <strain evidence="3 4">NIES-37</strain>
    </source>
</reference>
<accession>A0A1Z4N1K5</accession>
<sequence length="98" mass="11510">MPDILSLLQCLLPQINATTMRQLNQIILAMLAMSGRVTMLGIARWTEERGSYRTMGRFFSTLIPWATLFWLFFRQHLWREQDVYLLAGDEVDVFIPFP</sequence>
<organism evidence="3 4">
    <name type="scientific">Tolypothrix tenuis PCC 7101</name>
    <dbReference type="NCBI Taxonomy" id="231146"/>
    <lineage>
        <taxon>Bacteria</taxon>
        <taxon>Bacillati</taxon>
        <taxon>Cyanobacteriota</taxon>
        <taxon>Cyanophyceae</taxon>
        <taxon>Nostocales</taxon>
        <taxon>Tolypothrichaceae</taxon>
        <taxon>Tolypothrix</taxon>
    </lineage>
</organism>
<feature type="domain" description="Transposase IS701-like DDE" evidence="2">
    <location>
        <begin position="10"/>
        <end position="91"/>
    </location>
</feature>
<name>A0A1Z4N1K5_9CYAN</name>
<gene>
    <name evidence="3" type="ORF">NIES37_36110</name>
</gene>
<evidence type="ECO:0000313" key="4">
    <source>
        <dbReference type="Proteomes" id="UP000218785"/>
    </source>
</evidence>
<evidence type="ECO:0000256" key="1">
    <source>
        <dbReference type="SAM" id="Phobius"/>
    </source>
</evidence>
<dbReference type="AlphaFoldDB" id="A0A1Z4N1K5"/>
<proteinExistence type="predicted"/>
<dbReference type="Pfam" id="PF13546">
    <property type="entry name" value="DDE_5"/>
    <property type="match status" value="1"/>
</dbReference>
<feature type="transmembrane region" description="Helical" evidence="1">
    <location>
        <begin position="55"/>
        <end position="73"/>
    </location>
</feature>
<dbReference type="EMBL" id="AP018248">
    <property type="protein sequence ID" value="BAY99628.1"/>
    <property type="molecule type" value="Genomic_DNA"/>
</dbReference>
<keyword evidence="4" id="KW-1185">Reference proteome</keyword>
<dbReference type="Proteomes" id="UP000218785">
    <property type="component" value="Chromosome"/>
</dbReference>
<keyword evidence="1" id="KW-0472">Membrane</keyword>
<feature type="transmembrane region" description="Helical" evidence="1">
    <location>
        <begin position="27"/>
        <end position="43"/>
    </location>
</feature>
<evidence type="ECO:0000259" key="2">
    <source>
        <dbReference type="Pfam" id="PF13546"/>
    </source>
</evidence>
<dbReference type="KEGG" id="ttq:NIES37_36110"/>
<dbReference type="InterPro" id="IPR038721">
    <property type="entry name" value="IS701-like_DDE_dom"/>
</dbReference>
<keyword evidence="1" id="KW-0812">Transmembrane</keyword>